<reference evidence="2" key="1">
    <citation type="journal article" date="2019" name="Nat. Commun.">
        <title>The genome of broomcorn millet.</title>
        <authorList>
            <person name="Zou C."/>
            <person name="Miki D."/>
            <person name="Li D."/>
            <person name="Tang Q."/>
            <person name="Xiao L."/>
            <person name="Rajput S."/>
            <person name="Deng P."/>
            <person name="Jia W."/>
            <person name="Huang R."/>
            <person name="Zhang M."/>
            <person name="Sun Y."/>
            <person name="Hu J."/>
            <person name="Fu X."/>
            <person name="Schnable P.S."/>
            <person name="Li F."/>
            <person name="Zhang H."/>
            <person name="Feng B."/>
            <person name="Zhu X."/>
            <person name="Liu R."/>
            <person name="Schnable J.C."/>
            <person name="Zhu J.-K."/>
            <person name="Zhang H."/>
        </authorList>
    </citation>
    <scope>NUCLEOTIDE SEQUENCE [LARGE SCALE GENOMIC DNA]</scope>
</reference>
<evidence type="ECO:0000313" key="1">
    <source>
        <dbReference type="EMBL" id="RLM92642.1"/>
    </source>
</evidence>
<accession>A0A3L6QZL2</accession>
<organism evidence="1 2">
    <name type="scientific">Panicum miliaceum</name>
    <name type="common">Proso millet</name>
    <name type="synonym">Broomcorn millet</name>
    <dbReference type="NCBI Taxonomy" id="4540"/>
    <lineage>
        <taxon>Eukaryota</taxon>
        <taxon>Viridiplantae</taxon>
        <taxon>Streptophyta</taxon>
        <taxon>Embryophyta</taxon>
        <taxon>Tracheophyta</taxon>
        <taxon>Spermatophyta</taxon>
        <taxon>Magnoliopsida</taxon>
        <taxon>Liliopsida</taxon>
        <taxon>Poales</taxon>
        <taxon>Poaceae</taxon>
        <taxon>PACMAD clade</taxon>
        <taxon>Panicoideae</taxon>
        <taxon>Panicodae</taxon>
        <taxon>Paniceae</taxon>
        <taxon>Panicinae</taxon>
        <taxon>Panicum</taxon>
        <taxon>Panicum sect. Panicum</taxon>
    </lineage>
</organism>
<name>A0A3L6QZL2_PANMI</name>
<dbReference type="InterPro" id="IPR036514">
    <property type="entry name" value="SGNH_hydro_sf"/>
</dbReference>
<proteinExistence type="predicted"/>
<dbReference type="Gene3D" id="3.40.50.1110">
    <property type="entry name" value="SGNH hydrolase"/>
    <property type="match status" value="1"/>
</dbReference>
<dbReference type="AlphaFoldDB" id="A0A3L6QZL2"/>
<dbReference type="EMBL" id="PQIB02000010">
    <property type="protein sequence ID" value="RLM92642.1"/>
    <property type="molecule type" value="Genomic_DNA"/>
</dbReference>
<comment type="caution">
    <text evidence="1">The sequence shown here is derived from an EMBL/GenBank/DDBJ whole genome shotgun (WGS) entry which is preliminary data.</text>
</comment>
<evidence type="ECO:0000313" key="2">
    <source>
        <dbReference type="Proteomes" id="UP000275267"/>
    </source>
</evidence>
<dbReference type="STRING" id="4540.A0A3L6QZL2"/>
<dbReference type="Proteomes" id="UP000275267">
    <property type="component" value="Unassembled WGS sequence"/>
</dbReference>
<protein>
    <submittedName>
        <fullName evidence="1">GDSL esterase/lipase</fullName>
    </submittedName>
</protein>
<sequence>MYSSAEALGLPLLPPSLAKNQRFEQGANFAVTGATAPEQHRALYKQVGGVRLPQSNISLSDELGWFDAMKPSLCGSPQDKLTA</sequence>
<gene>
    <name evidence="1" type="ORF">C2845_PM08G01620</name>
</gene>
<keyword evidence="2" id="KW-1185">Reference proteome</keyword>